<dbReference type="Pfam" id="PF00501">
    <property type="entry name" value="AMP-binding"/>
    <property type="match status" value="1"/>
</dbReference>
<dbReference type="InterPro" id="IPR042099">
    <property type="entry name" value="ANL_N_sf"/>
</dbReference>
<feature type="region of interest" description="Disordered" evidence="3">
    <location>
        <begin position="400"/>
        <end position="436"/>
    </location>
</feature>
<dbReference type="SUPFAM" id="SSF56801">
    <property type="entry name" value="Acetyl-CoA synthetase-like"/>
    <property type="match status" value="1"/>
</dbReference>
<dbReference type="GO" id="GO:0031956">
    <property type="term" value="F:medium-chain fatty acid-CoA ligase activity"/>
    <property type="evidence" value="ECO:0007669"/>
    <property type="project" value="TreeGrafter"/>
</dbReference>
<dbReference type="PANTHER" id="PTHR43201:SF5">
    <property type="entry name" value="MEDIUM-CHAIN ACYL-COA LIGASE ACSF2, MITOCHONDRIAL"/>
    <property type="match status" value="1"/>
</dbReference>
<feature type="compositionally biased region" description="Basic and acidic residues" evidence="3">
    <location>
        <begin position="176"/>
        <end position="187"/>
    </location>
</feature>
<organism evidence="5 6">
    <name type="scientific">Halopiger xanaduensis (strain DSM 18323 / JCM 14033 / SH-6)</name>
    <dbReference type="NCBI Taxonomy" id="797210"/>
    <lineage>
        <taxon>Archaea</taxon>
        <taxon>Methanobacteriati</taxon>
        <taxon>Methanobacteriota</taxon>
        <taxon>Stenosarchaea group</taxon>
        <taxon>Halobacteria</taxon>
        <taxon>Halobacteriales</taxon>
        <taxon>Natrialbaceae</taxon>
        <taxon>Halopiger</taxon>
    </lineage>
</organism>
<dbReference type="eggNOG" id="arCOG00856">
    <property type="taxonomic scope" value="Archaea"/>
</dbReference>
<feature type="compositionally biased region" description="Basic and acidic residues" evidence="3">
    <location>
        <begin position="415"/>
        <end position="429"/>
    </location>
</feature>
<dbReference type="KEGG" id="hxa:Halxa_1387"/>
<keyword evidence="6" id="KW-1185">Reference proteome</keyword>
<dbReference type="GO" id="GO:0006631">
    <property type="term" value="P:fatty acid metabolic process"/>
    <property type="evidence" value="ECO:0007669"/>
    <property type="project" value="TreeGrafter"/>
</dbReference>
<feature type="domain" description="AMP-dependent synthetase/ligase" evidence="4">
    <location>
        <begin position="24"/>
        <end position="396"/>
    </location>
</feature>
<evidence type="ECO:0000313" key="6">
    <source>
        <dbReference type="Proteomes" id="UP000006794"/>
    </source>
</evidence>
<protein>
    <submittedName>
        <fullName evidence="5">AMP-dependent synthetase and ligase</fullName>
    </submittedName>
</protein>
<evidence type="ECO:0000313" key="5">
    <source>
        <dbReference type="EMBL" id="AEH36020.1"/>
    </source>
</evidence>
<evidence type="ECO:0000256" key="3">
    <source>
        <dbReference type="SAM" id="MobiDB-lite"/>
    </source>
</evidence>
<reference evidence="5 6" key="1">
    <citation type="journal article" date="2012" name="Stand. Genomic Sci.">
        <title>Complete genome sequence of Halopiger xanaduensis type strain (SH-6(T)).</title>
        <authorList>
            <person name="Anderson I."/>
            <person name="Tindall B.J."/>
            <person name="Rohde M."/>
            <person name="Lucas S."/>
            <person name="Han J."/>
            <person name="Lapidus A."/>
            <person name="Cheng J.F."/>
            <person name="Goodwin L."/>
            <person name="Pitluck S."/>
            <person name="Peters L."/>
            <person name="Pati A."/>
            <person name="Mikhailova N."/>
            <person name="Pagani I."/>
            <person name="Teshima H."/>
            <person name="Han C."/>
            <person name="Tapia R."/>
            <person name="Land M."/>
            <person name="Woyke T."/>
            <person name="Klenk H.P."/>
            <person name="Kyrpides N."/>
            <person name="Ivanova N."/>
        </authorList>
    </citation>
    <scope>NUCLEOTIDE SEQUENCE [LARGE SCALE GENOMIC DNA]</scope>
    <source>
        <strain evidence="6">DSM 18323 / JCM 14033 / SH-6</strain>
    </source>
</reference>
<dbReference type="HOGENOM" id="CLU_000022_59_0_2"/>
<sequence length="455" mass="48766">MLASDPRRITDSSVVPEVVTLSLARRADRFPDRTAVVDISEERLYAPAETIHEDRVSYAELSRLADATADRLAELGIDAGDTVCLVTRNRVASLALFFACHRLGATFAPVSHRLTPVTVERPFEVLEPALVVSESAQRDLVRSMPFDRTVTLSELAVADVETDADRSSRTASSDGVDPRVGDDQTDADRPLLLLHGDGGRPIAAYSARSLEWNCIATLVTWGLSPRDTVPLVSPLSAHDGLVRVALPTLYAGGRLLLDRAFDPGDTLTAIESEEATLFAGRTAAFRDLAAESKFPEAADSLERAFPDASVPADVLEPYRAHEIPIARTYGRLECPIALSQTGTDTAASAGTDADSLGKPVPDCRVKLVADGSDGDPLEGAGTGQLALSGPILSDGYVGDADTDDDVDAGFGTGDRTNEKPDDTADRGRFADGWFDTGEPFRRDETGCYYRVDNDR</sequence>
<accession>F8DCH8</accession>
<keyword evidence="2 5" id="KW-0436">Ligase</keyword>
<dbReference type="EMBL" id="CP002839">
    <property type="protein sequence ID" value="AEH36020.1"/>
    <property type="molecule type" value="Genomic_DNA"/>
</dbReference>
<dbReference type="PANTHER" id="PTHR43201">
    <property type="entry name" value="ACYL-COA SYNTHETASE"/>
    <property type="match status" value="1"/>
</dbReference>
<gene>
    <name evidence="5" type="ordered locus">Halxa_1387</name>
</gene>
<evidence type="ECO:0000256" key="2">
    <source>
        <dbReference type="ARBA" id="ARBA00022598"/>
    </source>
</evidence>
<evidence type="ECO:0000256" key="1">
    <source>
        <dbReference type="ARBA" id="ARBA00006432"/>
    </source>
</evidence>
<feature type="region of interest" description="Disordered" evidence="3">
    <location>
        <begin position="163"/>
        <end position="187"/>
    </location>
</feature>
<dbReference type="InterPro" id="IPR000873">
    <property type="entry name" value="AMP-dep_synth/lig_dom"/>
</dbReference>
<name>F8DCH8_HALXS</name>
<proteinExistence type="inferred from homology"/>
<dbReference type="Gene3D" id="3.40.50.12780">
    <property type="entry name" value="N-terminal domain of ligase-like"/>
    <property type="match status" value="1"/>
</dbReference>
<dbReference type="Proteomes" id="UP000006794">
    <property type="component" value="Chromosome"/>
</dbReference>
<dbReference type="AlphaFoldDB" id="F8DCH8"/>
<evidence type="ECO:0000259" key="4">
    <source>
        <dbReference type="Pfam" id="PF00501"/>
    </source>
</evidence>
<dbReference type="STRING" id="797210.Halxa_1387"/>
<comment type="similarity">
    <text evidence="1">Belongs to the ATP-dependent AMP-binding enzyme family.</text>
</comment>